<dbReference type="EMBL" id="GGEC01058480">
    <property type="protein sequence ID" value="MBX38964.1"/>
    <property type="molecule type" value="Transcribed_RNA"/>
</dbReference>
<organism evidence="1">
    <name type="scientific">Rhizophora mucronata</name>
    <name type="common">Asiatic mangrove</name>
    <dbReference type="NCBI Taxonomy" id="61149"/>
    <lineage>
        <taxon>Eukaryota</taxon>
        <taxon>Viridiplantae</taxon>
        <taxon>Streptophyta</taxon>
        <taxon>Embryophyta</taxon>
        <taxon>Tracheophyta</taxon>
        <taxon>Spermatophyta</taxon>
        <taxon>Magnoliopsida</taxon>
        <taxon>eudicotyledons</taxon>
        <taxon>Gunneridae</taxon>
        <taxon>Pentapetalae</taxon>
        <taxon>rosids</taxon>
        <taxon>fabids</taxon>
        <taxon>Malpighiales</taxon>
        <taxon>Rhizophoraceae</taxon>
        <taxon>Rhizophora</taxon>
    </lineage>
</organism>
<sequence>MLGPRAVMMRASLRARLS</sequence>
<reference evidence="1" key="1">
    <citation type="submission" date="2018-02" db="EMBL/GenBank/DDBJ databases">
        <title>Rhizophora mucronata_Transcriptome.</title>
        <authorList>
            <person name="Meera S.P."/>
            <person name="Sreeshan A."/>
            <person name="Augustine A."/>
        </authorList>
    </citation>
    <scope>NUCLEOTIDE SEQUENCE</scope>
    <source>
        <tissue evidence="1">Leaf</tissue>
    </source>
</reference>
<dbReference type="AlphaFoldDB" id="A0A2P2N8Z9"/>
<evidence type="ECO:0000313" key="1">
    <source>
        <dbReference type="EMBL" id="MBX38964.1"/>
    </source>
</evidence>
<proteinExistence type="predicted"/>
<accession>A0A2P2N8Z9</accession>
<name>A0A2P2N8Z9_RHIMU</name>
<protein>
    <submittedName>
        <fullName evidence="1">Uncharacterized protein</fullName>
    </submittedName>
</protein>